<dbReference type="EMBL" id="JADBEB010000001">
    <property type="protein sequence ID" value="MBE1489145.1"/>
    <property type="molecule type" value="Genomic_DNA"/>
</dbReference>
<name>A0A927MDL3_9ACTN</name>
<gene>
    <name evidence="1" type="ORF">H4W31_004783</name>
</gene>
<organism evidence="1 2">
    <name type="scientific">Plantactinospora soyae</name>
    <dbReference type="NCBI Taxonomy" id="1544732"/>
    <lineage>
        <taxon>Bacteria</taxon>
        <taxon>Bacillati</taxon>
        <taxon>Actinomycetota</taxon>
        <taxon>Actinomycetes</taxon>
        <taxon>Micromonosporales</taxon>
        <taxon>Micromonosporaceae</taxon>
        <taxon>Plantactinospora</taxon>
    </lineage>
</organism>
<accession>A0A927MDL3</accession>
<evidence type="ECO:0000313" key="1">
    <source>
        <dbReference type="EMBL" id="MBE1489145.1"/>
    </source>
</evidence>
<comment type="caution">
    <text evidence="1">The sequence shown here is derived from an EMBL/GenBank/DDBJ whole genome shotgun (WGS) entry which is preliminary data.</text>
</comment>
<protein>
    <submittedName>
        <fullName evidence="1">Uncharacterized protein</fullName>
    </submittedName>
</protein>
<sequence length="121" mass="12904">MMGNDGKQDDLPARIALEAGVSRQLVLTTFQQHGLPLASAAALPRPLRVSRLRIAGDRTVTPKGPFDTTLELGNSLTVLVAKVLLRCRWSWAEEGLTDEVVESSSPVVAAEVSLQGIQVSG</sequence>
<keyword evidence="2" id="KW-1185">Reference proteome</keyword>
<evidence type="ECO:0000313" key="2">
    <source>
        <dbReference type="Proteomes" id="UP000649753"/>
    </source>
</evidence>
<dbReference type="RefSeq" id="WP_192768666.1">
    <property type="nucleotide sequence ID" value="NZ_JADBEB010000001.1"/>
</dbReference>
<proteinExistence type="predicted"/>
<reference evidence="1" key="1">
    <citation type="submission" date="2020-10" db="EMBL/GenBank/DDBJ databases">
        <title>Sequencing the genomes of 1000 actinobacteria strains.</title>
        <authorList>
            <person name="Klenk H.-P."/>
        </authorList>
    </citation>
    <scope>NUCLEOTIDE SEQUENCE</scope>
    <source>
        <strain evidence="1">DSM 46832</strain>
    </source>
</reference>
<dbReference type="Proteomes" id="UP000649753">
    <property type="component" value="Unassembled WGS sequence"/>
</dbReference>
<dbReference type="AlphaFoldDB" id="A0A927MDL3"/>